<comment type="caution">
    <text evidence="1">The sequence shown here is derived from an EMBL/GenBank/DDBJ whole genome shotgun (WGS) entry which is preliminary data.</text>
</comment>
<sequence length="510" mass="57523">MKSLQTLSCIACPLKASLLLDRLLNSLPKVTQLQFSLVDTEDGAKEELLKIKHLKNVQVRKDTMVCKMYVEVAGDHNVQLLRQFLDYCPLLKDLHIHFLREVSADLCAMTCTTTTENLQNLETFKCTSEALFTTQSAHGEVLDLRYCINLQGNVVFRKRSQGFNCVQLRNLAFLPNAVFPDEPVVLAAFDTPDIGRQFLIAGIQHNWSHIRSLCMLLYARNPERTEYPTISPRHSATLRDFFAALVNLVELNVSSFHFEDGFDITVTLDAPALQRLRALSLPPCGLHPKGAVRRLALGLDDIEDLDIRINLDGRHKRCVSCDSDLTIEPEDASVFVIESGRLTLSNVPSLLSLEFLRCFWVCHVRFIDDSDKPRFDFRALSNALCSSRTLRSLVVRMAFIDFTEQSFETFLCPGSALERLCLLTRTRLPSSRAQMVVEGMASQLPSIFYIHIHYVDIDTGSKTSMTWIRRPEGEATDPSPPGIVMSGKPCIMCSTQTFTALAKPLYRKLQ</sequence>
<dbReference type="AlphaFoldDB" id="A0A9J6EKM5"/>
<organism evidence="1 2">
    <name type="scientific">Rhipicephalus microplus</name>
    <name type="common">Cattle tick</name>
    <name type="synonym">Boophilus microplus</name>
    <dbReference type="NCBI Taxonomy" id="6941"/>
    <lineage>
        <taxon>Eukaryota</taxon>
        <taxon>Metazoa</taxon>
        <taxon>Ecdysozoa</taxon>
        <taxon>Arthropoda</taxon>
        <taxon>Chelicerata</taxon>
        <taxon>Arachnida</taxon>
        <taxon>Acari</taxon>
        <taxon>Parasitiformes</taxon>
        <taxon>Ixodida</taxon>
        <taxon>Ixodoidea</taxon>
        <taxon>Ixodidae</taxon>
        <taxon>Rhipicephalinae</taxon>
        <taxon>Rhipicephalus</taxon>
        <taxon>Boophilus</taxon>
    </lineage>
</organism>
<reference evidence="1" key="1">
    <citation type="journal article" date="2020" name="Cell">
        <title>Large-Scale Comparative Analyses of Tick Genomes Elucidate Their Genetic Diversity and Vector Capacities.</title>
        <authorList>
            <consortium name="Tick Genome and Microbiome Consortium (TIGMIC)"/>
            <person name="Jia N."/>
            <person name="Wang J."/>
            <person name="Shi W."/>
            <person name="Du L."/>
            <person name="Sun Y."/>
            <person name="Zhan W."/>
            <person name="Jiang J.F."/>
            <person name="Wang Q."/>
            <person name="Zhang B."/>
            <person name="Ji P."/>
            <person name="Bell-Sakyi L."/>
            <person name="Cui X.M."/>
            <person name="Yuan T.T."/>
            <person name="Jiang B.G."/>
            <person name="Yang W.F."/>
            <person name="Lam T.T."/>
            <person name="Chang Q.C."/>
            <person name="Ding S.J."/>
            <person name="Wang X.J."/>
            <person name="Zhu J.G."/>
            <person name="Ruan X.D."/>
            <person name="Zhao L."/>
            <person name="Wei J.T."/>
            <person name="Ye R.Z."/>
            <person name="Que T.C."/>
            <person name="Du C.H."/>
            <person name="Zhou Y.H."/>
            <person name="Cheng J.X."/>
            <person name="Dai P.F."/>
            <person name="Guo W.B."/>
            <person name="Han X.H."/>
            <person name="Huang E.J."/>
            <person name="Li L.F."/>
            <person name="Wei W."/>
            <person name="Gao Y.C."/>
            <person name="Liu J.Z."/>
            <person name="Shao H.Z."/>
            <person name="Wang X."/>
            <person name="Wang C.C."/>
            <person name="Yang T.C."/>
            <person name="Huo Q.B."/>
            <person name="Li W."/>
            <person name="Chen H.Y."/>
            <person name="Chen S.E."/>
            <person name="Zhou L.G."/>
            <person name="Ni X.B."/>
            <person name="Tian J.H."/>
            <person name="Sheng Y."/>
            <person name="Liu T."/>
            <person name="Pan Y.S."/>
            <person name="Xia L.Y."/>
            <person name="Li J."/>
            <person name="Zhao F."/>
            <person name="Cao W.C."/>
        </authorList>
    </citation>
    <scope>NUCLEOTIDE SEQUENCE</scope>
    <source>
        <strain evidence="1">Rmic-2018</strain>
    </source>
</reference>
<evidence type="ECO:0000313" key="2">
    <source>
        <dbReference type="Proteomes" id="UP000821866"/>
    </source>
</evidence>
<dbReference type="EMBL" id="JABSTU010000003">
    <property type="protein sequence ID" value="KAH8034890.1"/>
    <property type="molecule type" value="Genomic_DNA"/>
</dbReference>
<keyword evidence="2" id="KW-1185">Reference proteome</keyword>
<reference evidence="1" key="2">
    <citation type="submission" date="2021-09" db="EMBL/GenBank/DDBJ databases">
        <authorList>
            <person name="Jia N."/>
            <person name="Wang J."/>
            <person name="Shi W."/>
            <person name="Du L."/>
            <person name="Sun Y."/>
            <person name="Zhan W."/>
            <person name="Jiang J."/>
            <person name="Wang Q."/>
            <person name="Zhang B."/>
            <person name="Ji P."/>
            <person name="Sakyi L.B."/>
            <person name="Cui X."/>
            <person name="Yuan T."/>
            <person name="Jiang B."/>
            <person name="Yang W."/>
            <person name="Lam T.T.-Y."/>
            <person name="Chang Q."/>
            <person name="Ding S."/>
            <person name="Wang X."/>
            <person name="Zhu J."/>
            <person name="Ruan X."/>
            <person name="Zhao L."/>
            <person name="Wei J."/>
            <person name="Que T."/>
            <person name="Du C."/>
            <person name="Cheng J."/>
            <person name="Dai P."/>
            <person name="Han X."/>
            <person name="Huang E."/>
            <person name="Gao Y."/>
            <person name="Liu J."/>
            <person name="Shao H."/>
            <person name="Ye R."/>
            <person name="Li L."/>
            <person name="Wei W."/>
            <person name="Wang X."/>
            <person name="Wang C."/>
            <person name="Huo Q."/>
            <person name="Li W."/>
            <person name="Guo W."/>
            <person name="Chen H."/>
            <person name="Chen S."/>
            <person name="Zhou L."/>
            <person name="Zhou L."/>
            <person name="Ni X."/>
            <person name="Tian J."/>
            <person name="Zhou Y."/>
            <person name="Sheng Y."/>
            <person name="Liu T."/>
            <person name="Pan Y."/>
            <person name="Xia L."/>
            <person name="Li J."/>
            <person name="Zhao F."/>
            <person name="Cao W."/>
        </authorList>
    </citation>
    <scope>NUCLEOTIDE SEQUENCE</scope>
    <source>
        <strain evidence="1">Rmic-2018</strain>
        <tissue evidence="1">Larvae</tissue>
    </source>
</reference>
<dbReference type="VEuPathDB" id="VectorBase:LOC119180734"/>
<protein>
    <submittedName>
        <fullName evidence="1">Uncharacterized protein</fullName>
    </submittedName>
</protein>
<name>A0A9J6EKM5_RHIMP</name>
<dbReference type="SUPFAM" id="SSF52047">
    <property type="entry name" value="RNI-like"/>
    <property type="match status" value="1"/>
</dbReference>
<evidence type="ECO:0000313" key="1">
    <source>
        <dbReference type="EMBL" id="KAH8034890.1"/>
    </source>
</evidence>
<dbReference type="Gene3D" id="3.80.10.10">
    <property type="entry name" value="Ribonuclease Inhibitor"/>
    <property type="match status" value="1"/>
</dbReference>
<dbReference type="InterPro" id="IPR032675">
    <property type="entry name" value="LRR_dom_sf"/>
</dbReference>
<accession>A0A9J6EKM5</accession>
<proteinExistence type="predicted"/>
<dbReference type="Proteomes" id="UP000821866">
    <property type="component" value="Chromosome 11"/>
</dbReference>
<gene>
    <name evidence="1" type="ORF">HPB51_003177</name>
</gene>